<dbReference type="CDD" id="cd07518">
    <property type="entry name" value="HAD_YbiV-Like"/>
    <property type="match status" value="1"/>
</dbReference>
<dbReference type="InterPro" id="IPR000150">
    <property type="entry name" value="Cof"/>
</dbReference>
<organism evidence="1 2">
    <name type="scientific">Weissella viridescens</name>
    <name type="common">Lactobacillus viridescens</name>
    <dbReference type="NCBI Taxonomy" id="1629"/>
    <lineage>
        <taxon>Bacteria</taxon>
        <taxon>Bacillati</taxon>
        <taxon>Bacillota</taxon>
        <taxon>Bacilli</taxon>
        <taxon>Lactobacillales</taxon>
        <taxon>Lactobacillaceae</taxon>
        <taxon>Weissella</taxon>
    </lineage>
</organism>
<dbReference type="SFLD" id="SFLDG01140">
    <property type="entry name" value="C2.B:_Phosphomannomutase_and_P"/>
    <property type="match status" value="1"/>
</dbReference>
<sequence length="274" mass="30554">MAIRLIATDMDGTLLNDDKKFNTERMQQLLKQMQAQDIRFVAASGNQRAKLESYFEPVGADQVTYISDNGAVVASQDTIIAKQALSREQVQAVLEWNAKHFSVQDNLILISGVNGAYVSNHATPELMKMLHFFFHNLYQVEKFSDIEDDILRVSLIWEQDADVNPHIELLKTEFEGEMHVTGSGFGMVDILAPNVNKRTGLEALAKKWHLTPAEMVAIGDNANDLEMLNYVGHPFVMPNAEPFMHEAISETALADNNHDGVLDTIEAILKGDLA</sequence>
<protein>
    <submittedName>
        <fullName evidence="1">HAD superfamily hydrolase</fullName>
    </submittedName>
</protein>
<dbReference type="PROSITE" id="PS01228">
    <property type="entry name" value="COF_1"/>
    <property type="match status" value="1"/>
</dbReference>
<dbReference type="SUPFAM" id="SSF56784">
    <property type="entry name" value="HAD-like"/>
    <property type="match status" value="1"/>
</dbReference>
<keyword evidence="2" id="KW-1185">Reference proteome</keyword>
<dbReference type="SFLD" id="SFLDS00003">
    <property type="entry name" value="Haloacid_Dehalogenase"/>
    <property type="match status" value="1"/>
</dbReference>
<dbReference type="PATRIC" id="fig|1629.5.peg.1240"/>
<accession>A0A0R2H6X8</accession>
<dbReference type="RefSeq" id="WP_057746591.1">
    <property type="nucleotide sequence ID" value="NZ_BJLU01000006.1"/>
</dbReference>
<dbReference type="InterPro" id="IPR023214">
    <property type="entry name" value="HAD_sf"/>
</dbReference>
<dbReference type="Gene3D" id="3.30.1240.10">
    <property type="match status" value="1"/>
</dbReference>
<dbReference type="Proteomes" id="UP000051992">
    <property type="component" value="Unassembled WGS sequence"/>
</dbReference>
<dbReference type="PANTHER" id="PTHR10000">
    <property type="entry name" value="PHOSPHOSERINE PHOSPHATASE"/>
    <property type="match status" value="1"/>
</dbReference>
<reference evidence="1 2" key="1">
    <citation type="journal article" date="2015" name="Genome Announc.">
        <title>Expanding the biotechnology potential of lactobacilli through comparative genomics of 213 strains and associated genera.</title>
        <authorList>
            <person name="Sun Z."/>
            <person name="Harris H.M."/>
            <person name="McCann A."/>
            <person name="Guo C."/>
            <person name="Argimon S."/>
            <person name="Zhang W."/>
            <person name="Yang X."/>
            <person name="Jeffery I.B."/>
            <person name="Cooney J.C."/>
            <person name="Kagawa T.F."/>
            <person name="Liu W."/>
            <person name="Song Y."/>
            <person name="Salvetti E."/>
            <person name="Wrobel A."/>
            <person name="Rasinkangas P."/>
            <person name="Parkhill J."/>
            <person name="Rea M.C."/>
            <person name="O'Sullivan O."/>
            <person name="Ritari J."/>
            <person name="Douillard F.P."/>
            <person name="Paul Ross R."/>
            <person name="Yang R."/>
            <person name="Briner A.E."/>
            <person name="Felis G.E."/>
            <person name="de Vos W.M."/>
            <person name="Barrangou R."/>
            <person name="Klaenhammer T.R."/>
            <person name="Caufield P.W."/>
            <person name="Cui Y."/>
            <person name="Zhang H."/>
            <person name="O'Toole P.W."/>
        </authorList>
    </citation>
    <scope>NUCLEOTIDE SEQUENCE [LARGE SCALE GENOMIC DNA]</scope>
    <source>
        <strain evidence="1 2">DSM 20410</strain>
    </source>
</reference>
<name>A0A0R2H6X8_WEIVI</name>
<evidence type="ECO:0000313" key="1">
    <source>
        <dbReference type="EMBL" id="KRN45884.1"/>
    </source>
</evidence>
<proteinExistence type="predicted"/>
<dbReference type="GO" id="GO:0000287">
    <property type="term" value="F:magnesium ion binding"/>
    <property type="evidence" value="ECO:0007669"/>
    <property type="project" value="TreeGrafter"/>
</dbReference>
<dbReference type="AlphaFoldDB" id="A0A0R2H6X8"/>
<dbReference type="InterPro" id="IPR036412">
    <property type="entry name" value="HAD-like_sf"/>
</dbReference>
<dbReference type="OrthoDB" id="9814970at2"/>
<gene>
    <name evidence="1" type="ORF">IV50_GL001226</name>
</gene>
<dbReference type="Pfam" id="PF08282">
    <property type="entry name" value="Hydrolase_3"/>
    <property type="match status" value="1"/>
</dbReference>
<comment type="caution">
    <text evidence="1">The sequence shown here is derived from an EMBL/GenBank/DDBJ whole genome shotgun (WGS) entry which is preliminary data.</text>
</comment>
<dbReference type="GO" id="GO:0016791">
    <property type="term" value="F:phosphatase activity"/>
    <property type="evidence" value="ECO:0007669"/>
    <property type="project" value="UniProtKB-ARBA"/>
</dbReference>
<dbReference type="InterPro" id="IPR006379">
    <property type="entry name" value="HAD-SF_hydro_IIB"/>
</dbReference>
<dbReference type="GO" id="GO:0005829">
    <property type="term" value="C:cytosol"/>
    <property type="evidence" value="ECO:0007669"/>
    <property type="project" value="TreeGrafter"/>
</dbReference>
<dbReference type="NCBIfam" id="TIGR00099">
    <property type="entry name" value="Cof-subfamily"/>
    <property type="match status" value="1"/>
</dbReference>
<dbReference type="PROSITE" id="PS01229">
    <property type="entry name" value="COF_2"/>
    <property type="match status" value="1"/>
</dbReference>
<dbReference type="EMBL" id="JQBM01000004">
    <property type="protein sequence ID" value="KRN45884.1"/>
    <property type="molecule type" value="Genomic_DNA"/>
</dbReference>
<keyword evidence="1" id="KW-0378">Hydrolase</keyword>
<dbReference type="PANTHER" id="PTHR10000:SF53">
    <property type="entry name" value="5-AMINO-6-(5-PHOSPHO-D-RIBITYLAMINO)URACIL PHOSPHATASE YBJI-RELATED"/>
    <property type="match status" value="1"/>
</dbReference>
<evidence type="ECO:0000313" key="2">
    <source>
        <dbReference type="Proteomes" id="UP000051992"/>
    </source>
</evidence>
<dbReference type="Gene3D" id="3.40.50.1000">
    <property type="entry name" value="HAD superfamily/HAD-like"/>
    <property type="match status" value="1"/>
</dbReference>
<dbReference type="NCBIfam" id="TIGR01484">
    <property type="entry name" value="HAD-SF-IIB"/>
    <property type="match status" value="1"/>
</dbReference>